<dbReference type="Proteomes" id="UP000695264">
    <property type="component" value="Unassembled WGS sequence"/>
</dbReference>
<feature type="compositionally biased region" description="Basic and acidic residues" evidence="1">
    <location>
        <begin position="87"/>
        <end position="107"/>
    </location>
</feature>
<keyword evidence="2" id="KW-0812">Transmembrane</keyword>
<organism evidence="3 4">
    <name type="scientific">Streptomyces zingiberis</name>
    <dbReference type="NCBI Taxonomy" id="2053010"/>
    <lineage>
        <taxon>Bacteria</taxon>
        <taxon>Bacillati</taxon>
        <taxon>Actinomycetota</taxon>
        <taxon>Actinomycetes</taxon>
        <taxon>Kitasatosporales</taxon>
        <taxon>Streptomycetaceae</taxon>
        <taxon>Streptomyces</taxon>
    </lineage>
</organism>
<dbReference type="InterPro" id="IPR045513">
    <property type="entry name" value="DUF6479"/>
</dbReference>
<dbReference type="Pfam" id="PF20087">
    <property type="entry name" value="DUF6479"/>
    <property type="match status" value="1"/>
</dbReference>
<feature type="transmembrane region" description="Helical" evidence="2">
    <location>
        <begin position="14"/>
        <end position="37"/>
    </location>
</feature>
<feature type="compositionally biased region" description="Basic and acidic residues" evidence="1">
    <location>
        <begin position="61"/>
        <end position="76"/>
    </location>
</feature>
<evidence type="ECO:0000256" key="2">
    <source>
        <dbReference type="SAM" id="Phobius"/>
    </source>
</evidence>
<evidence type="ECO:0000256" key="1">
    <source>
        <dbReference type="SAM" id="MobiDB-lite"/>
    </source>
</evidence>
<dbReference type="EMBL" id="JAATEN010000017">
    <property type="protein sequence ID" value="NJQ02764.1"/>
    <property type="molecule type" value="Genomic_DNA"/>
</dbReference>
<comment type="caution">
    <text evidence="3">The sequence shown here is derived from an EMBL/GenBank/DDBJ whole genome shotgun (WGS) entry which is preliminary data.</text>
</comment>
<sequence length="144" mass="15112">MYQLSLEIAAAKDLWVGLGPLLIGLGVVGLLIGAVAFGRRQKAREPGVPKGQQQRAGAWQTREEYGHRTAPDHGPGHQDATGTGDVVEGHREHSPELPPEGKRRLPHELGPYGVEEEAPGSGEAGGPAPERPAWDRGGSGHGTG</sequence>
<proteinExistence type="predicted"/>
<dbReference type="RefSeq" id="WP_168103390.1">
    <property type="nucleotide sequence ID" value="NZ_JAATEN010000017.1"/>
</dbReference>
<accession>A0ABX1C727</accession>
<gene>
    <name evidence="3" type="ORF">HCK00_20030</name>
</gene>
<keyword evidence="4" id="KW-1185">Reference proteome</keyword>
<evidence type="ECO:0000313" key="4">
    <source>
        <dbReference type="Proteomes" id="UP000695264"/>
    </source>
</evidence>
<keyword evidence="2" id="KW-1133">Transmembrane helix</keyword>
<feature type="region of interest" description="Disordered" evidence="1">
    <location>
        <begin position="40"/>
        <end position="144"/>
    </location>
</feature>
<keyword evidence="2" id="KW-0472">Membrane</keyword>
<name>A0ABX1C727_9ACTN</name>
<evidence type="ECO:0000313" key="3">
    <source>
        <dbReference type="EMBL" id="NJQ02764.1"/>
    </source>
</evidence>
<protein>
    <recommendedName>
        <fullName evidence="5">Secreted protein</fullName>
    </recommendedName>
</protein>
<reference evidence="3 4" key="1">
    <citation type="submission" date="2020-03" db="EMBL/GenBank/DDBJ databases">
        <title>WGS of actinomycetes isolated from Thailand.</title>
        <authorList>
            <person name="Thawai C."/>
        </authorList>
    </citation>
    <scope>NUCLEOTIDE SEQUENCE [LARGE SCALE GENOMIC DNA]</scope>
    <source>
        <strain evidence="3 4">PLAI 1-29</strain>
    </source>
</reference>
<evidence type="ECO:0008006" key="5">
    <source>
        <dbReference type="Google" id="ProtNLM"/>
    </source>
</evidence>